<evidence type="ECO:0000256" key="1">
    <source>
        <dbReference type="ARBA" id="ARBA00009764"/>
    </source>
</evidence>
<feature type="domain" description="Flagellar hook-associated protein 2 C-terminal" evidence="7">
    <location>
        <begin position="212"/>
        <end position="496"/>
    </location>
</feature>
<comment type="caution">
    <text evidence="8">The sequence shown here is derived from an EMBL/GenBank/DDBJ whole genome shotgun (WGS) entry which is preliminary data.</text>
</comment>
<dbReference type="PANTHER" id="PTHR30288:SF0">
    <property type="entry name" value="FLAGELLAR HOOK-ASSOCIATED PROTEIN 2"/>
    <property type="match status" value="1"/>
</dbReference>
<comment type="function">
    <text evidence="5">Required for morphogenesis and for the elongation of the flagellar filament by facilitating polymerization of the flagellin monomers at the tip of growing filament. Forms a capping structure, which prevents flagellin subunits (transported through the central channel of the flagellum) from leaking out without polymerization at the distal end.</text>
</comment>
<dbReference type="RefSeq" id="WP_193418007.1">
    <property type="nucleotide sequence ID" value="NZ_JADCNN020000016.1"/>
</dbReference>
<keyword evidence="8" id="KW-0966">Cell projection</keyword>
<dbReference type="Pfam" id="PF02465">
    <property type="entry name" value="FliD_N"/>
    <property type="match status" value="1"/>
</dbReference>
<dbReference type="InterPro" id="IPR040026">
    <property type="entry name" value="FliD"/>
</dbReference>
<evidence type="ECO:0000313" key="9">
    <source>
        <dbReference type="Proteomes" id="UP001516620"/>
    </source>
</evidence>
<evidence type="ECO:0000256" key="5">
    <source>
        <dbReference type="RuleBase" id="RU362066"/>
    </source>
</evidence>
<protein>
    <recommendedName>
        <fullName evidence="5">Flagellar hook-associated protein 2</fullName>
        <shortName evidence="5">HAP2</shortName>
    </recommendedName>
    <alternativeName>
        <fullName evidence="5">Flagellar cap protein</fullName>
    </alternativeName>
</protein>
<proteinExistence type="inferred from homology"/>
<dbReference type="PANTHER" id="PTHR30288">
    <property type="entry name" value="FLAGELLAR CAP/ASSEMBLY PROTEIN FLID"/>
    <property type="match status" value="1"/>
</dbReference>
<evidence type="ECO:0000256" key="3">
    <source>
        <dbReference type="ARBA" id="ARBA00023054"/>
    </source>
</evidence>
<dbReference type="InterPro" id="IPR010809">
    <property type="entry name" value="FliD_C"/>
</dbReference>
<dbReference type="EMBL" id="JADCNN020000016">
    <property type="protein sequence ID" value="MBM6997269.1"/>
    <property type="molecule type" value="Genomic_DNA"/>
</dbReference>
<evidence type="ECO:0000259" key="6">
    <source>
        <dbReference type="Pfam" id="PF02465"/>
    </source>
</evidence>
<organism evidence="8 9">
    <name type="scientific">Paenibacillus rhizolycopersici</name>
    <dbReference type="NCBI Taxonomy" id="2780073"/>
    <lineage>
        <taxon>Bacteria</taxon>
        <taxon>Bacillati</taxon>
        <taxon>Bacillota</taxon>
        <taxon>Bacilli</taxon>
        <taxon>Bacillales</taxon>
        <taxon>Paenibacillaceae</taxon>
        <taxon>Paenibacillus</taxon>
    </lineage>
</organism>
<keyword evidence="8" id="KW-0282">Flagellum</keyword>
<keyword evidence="4 5" id="KW-0975">Bacterial flagellum</keyword>
<evidence type="ECO:0000256" key="2">
    <source>
        <dbReference type="ARBA" id="ARBA00011255"/>
    </source>
</evidence>
<gene>
    <name evidence="8" type="primary">fliD</name>
    <name evidence="8" type="ORF">IM700_016535</name>
</gene>
<comment type="similarity">
    <text evidence="1 5">Belongs to the FliD family.</text>
</comment>
<accession>A0ABS2HBT4</accession>
<keyword evidence="8" id="KW-0969">Cilium</keyword>
<keyword evidence="3" id="KW-0175">Coiled coil</keyword>
<evidence type="ECO:0000313" key="8">
    <source>
        <dbReference type="EMBL" id="MBM6997269.1"/>
    </source>
</evidence>
<keyword evidence="5" id="KW-0964">Secreted</keyword>
<dbReference type="Proteomes" id="UP001516620">
    <property type="component" value="Unassembled WGS sequence"/>
</dbReference>
<dbReference type="Pfam" id="PF07195">
    <property type="entry name" value="FliD_C"/>
    <property type="match status" value="1"/>
</dbReference>
<keyword evidence="9" id="KW-1185">Reference proteome</keyword>
<comment type="subcellular location">
    <subcellularLocation>
        <location evidence="5">Secreted</location>
    </subcellularLocation>
    <subcellularLocation>
        <location evidence="5">Bacterial flagellum</location>
    </subcellularLocation>
</comment>
<name>A0ABS2HBT4_9BACL</name>
<feature type="domain" description="Flagellar hook-associated protein 2 N-terminal" evidence="6">
    <location>
        <begin position="8"/>
        <end position="106"/>
    </location>
</feature>
<sequence length="506" mass="54800">MRISGFASGMDIDSMVKELMQAKRAPLDKLNQQKQLLDWKREAYRSQSTKMVSFLYDKLSNLKNTLSTQGKTASLTGDTSAVNVQASNGATSLPVTVEVTKVATAAQVQAEFTGVSRSTLLQDILPDTAGNKIYVNGVEVSFDPSVDTMQSLVQKINNKAGNVATASFDSATGTLSIAAKKVGADSSLQVTGDLFESSVAGTDIINGSGSGAQFKINGVDSTQLLTNKAITIDSTNSNIINYDGMQITLKSLGTVTVETKPDTDKLVNAVKSFIEDYNSLIGSINGKLGEERYRSYAPLTEDQKKEMNEDDIKLWQDKAQSGMLKSDDILSSVVSGMRTALTSKVTTPEGDISIFSMGISTGKWNEGGKLVIENEDQLKQMIELNPEQVINFFSGVGTSVSDEDKKKGVKYNEDTGIFNRLSNLLNEGLNRLAERAGTSRISSDINSILLASSQLGMESRDLDNRIADMKDRLSRLETGYYKQFTAMESAMNKYNAQSGSLSSFLK</sequence>
<evidence type="ECO:0000259" key="7">
    <source>
        <dbReference type="Pfam" id="PF07195"/>
    </source>
</evidence>
<evidence type="ECO:0000256" key="4">
    <source>
        <dbReference type="ARBA" id="ARBA00023143"/>
    </source>
</evidence>
<dbReference type="InterPro" id="IPR003481">
    <property type="entry name" value="FliD_N"/>
</dbReference>
<reference evidence="8 9" key="1">
    <citation type="submission" date="2021-01" db="EMBL/GenBank/DDBJ databases">
        <title>Paenibacillus sp.nov. isolated from the rhizosphere soil of tomato plant.</title>
        <authorList>
            <person name="Thin K.K."/>
            <person name="Zhang X."/>
            <person name="He S."/>
        </authorList>
    </citation>
    <scope>NUCLEOTIDE SEQUENCE [LARGE SCALE GENOMIC DNA]</scope>
    <source>
        <strain evidence="8 9">DXFW5</strain>
    </source>
</reference>
<comment type="subunit">
    <text evidence="2 5">Homopentamer.</text>
</comment>